<name>A0A2P2SXG8_9PEZI</name>
<dbReference type="RefSeq" id="XP_018135263.1">
    <property type="nucleotide sequence ID" value="XM_018269901.2"/>
</dbReference>
<dbReference type="InterPro" id="IPR002347">
    <property type="entry name" value="SDR_fam"/>
</dbReference>
<dbReference type="CDD" id="cd05233">
    <property type="entry name" value="SDR_c"/>
    <property type="match status" value="1"/>
</dbReference>
<organism evidence="4 5">
    <name type="scientific">Pseudogymnoascus verrucosus</name>
    <dbReference type="NCBI Taxonomy" id="342668"/>
    <lineage>
        <taxon>Eukaryota</taxon>
        <taxon>Fungi</taxon>
        <taxon>Dikarya</taxon>
        <taxon>Ascomycota</taxon>
        <taxon>Pezizomycotina</taxon>
        <taxon>Leotiomycetes</taxon>
        <taxon>Thelebolales</taxon>
        <taxon>Thelebolaceae</taxon>
        <taxon>Pseudogymnoascus</taxon>
    </lineage>
</organism>
<dbReference type="InterPro" id="IPR051122">
    <property type="entry name" value="SDR_DHRS6-like"/>
</dbReference>
<gene>
    <name evidence="4" type="ORF">VE01_00369</name>
</gene>
<evidence type="ECO:0000256" key="1">
    <source>
        <dbReference type="ARBA" id="ARBA00006484"/>
    </source>
</evidence>
<evidence type="ECO:0000313" key="4">
    <source>
        <dbReference type="EMBL" id="OBU01531.1"/>
    </source>
</evidence>
<reference evidence="5" key="2">
    <citation type="journal article" date="2018" name="Nat. Commun.">
        <title>Extreme sensitivity to ultraviolet light in the fungal pathogen causing white-nose syndrome of bats.</title>
        <authorList>
            <person name="Palmer J.M."/>
            <person name="Drees K.P."/>
            <person name="Foster J.T."/>
            <person name="Lindner D.L."/>
        </authorList>
    </citation>
    <scope>NUCLEOTIDE SEQUENCE [LARGE SCALE GENOMIC DNA]</scope>
    <source>
        <strain evidence="5">UAMH 10579</strain>
    </source>
</reference>
<dbReference type="STRING" id="342668.A0A2P2SXG8"/>
<dbReference type="Proteomes" id="UP000091956">
    <property type="component" value="Unassembled WGS sequence"/>
</dbReference>
<reference evidence="4 5" key="1">
    <citation type="submission" date="2016-03" db="EMBL/GenBank/DDBJ databases">
        <title>Comparative genomics of Pseudogymnoascus destructans, the fungus causing white-nose syndrome of bats.</title>
        <authorList>
            <person name="Palmer J.M."/>
            <person name="Drees K.P."/>
            <person name="Foster J.T."/>
            <person name="Lindner D.L."/>
        </authorList>
    </citation>
    <scope>NUCLEOTIDE SEQUENCE [LARGE SCALE GENOMIC DNA]</scope>
    <source>
        <strain evidence="4 5">UAMH 10579</strain>
    </source>
</reference>
<dbReference type="Gene3D" id="3.40.50.720">
    <property type="entry name" value="NAD(P)-binding Rossmann-like Domain"/>
    <property type="match status" value="1"/>
</dbReference>
<keyword evidence="3" id="KW-0560">Oxidoreductase</keyword>
<dbReference type="PRINTS" id="PR00081">
    <property type="entry name" value="GDHRDH"/>
</dbReference>
<dbReference type="AlphaFoldDB" id="A0A2P2SXG8"/>
<evidence type="ECO:0000313" key="5">
    <source>
        <dbReference type="Proteomes" id="UP000091956"/>
    </source>
</evidence>
<dbReference type="EMBL" id="KV460206">
    <property type="protein sequence ID" value="OBU01531.1"/>
    <property type="molecule type" value="Genomic_DNA"/>
</dbReference>
<keyword evidence="5" id="KW-1185">Reference proteome</keyword>
<evidence type="ECO:0000256" key="2">
    <source>
        <dbReference type="ARBA" id="ARBA00022857"/>
    </source>
</evidence>
<dbReference type="PANTHER" id="PTHR43477">
    <property type="entry name" value="DIHYDROANTICAPSIN 7-DEHYDROGENASE"/>
    <property type="match status" value="1"/>
</dbReference>
<dbReference type="InterPro" id="IPR036291">
    <property type="entry name" value="NAD(P)-bd_dom_sf"/>
</dbReference>
<protein>
    <recommendedName>
        <fullName evidence="6">NAD(P)-binding protein</fullName>
    </recommendedName>
</protein>
<sequence>MPSISGQSILVLGGSSGIGAAVAKLALEQGVHVFIASSNSTKVAKAVETLQNAAPIAKVSGFTINLDTPRIEEDLVKFLTEITSNGTKLDHIVYTANSLNLKPLDQVTADYLSNSGQFGLVVPMLLAKLASRFLNPSYKSSLIFTSGRVAEKPVKGYTMGAAFGALLFGITRSLALDLAPIRVNCVSPGATDTEMWGNDEQRAQRLQMYTKIALLGKAGTAEEVGEAYIYLMRDFNNTGSTVSTSGGALIQ</sequence>
<dbReference type="InterPro" id="IPR057571">
    <property type="entry name" value="SDR_PhqE-like"/>
</dbReference>
<accession>A0A2P2SXG8</accession>
<proteinExistence type="inferred from homology"/>
<keyword evidence="2" id="KW-0521">NADP</keyword>
<evidence type="ECO:0000256" key="3">
    <source>
        <dbReference type="ARBA" id="ARBA00023002"/>
    </source>
</evidence>
<evidence type="ECO:0008006" key="6">
    <source>
        <dbReference type="Google" id="ProtNLM"/>
    </source>
</evidence>
<dbReference type="Pfam" id="PF23441">
    <property type="entry name" value="SDR"/>
    <property type="match status" value="1"/>
</dbReference>
<dbReference type="PANTHER" id="PTHR43477:SF1">
    <property type="entry name" value="DIHYDROANTICAPSIN 7-DEHYDROGENASE"/>
    <property type="match status" value="1"/>
</dbReference>
<dbReference type="GeneID" id="28833755"/>
<comment type="similarity">
    <text evidence="1">Belongs to the short-chain dehydrogenases/reductases (SDR) family.</text>
</comment>
<dbReference type="SUPFAM" id="SSF51735">
    <property type="entry name" value="NAD(P)-binding Rossmann-fold domains"/>
    <property type="match status" value="1"/>
</dbReference>
<dbReference type="GO" id="GO:0016491">
    <property type="term" value="F:oxidoreductase activity"/>
    <property type="evidence" value="ECO:0007669"/>
    <property type="project" value="UniProtKB-KW"/>
</dbReference>
<dbReference type="OrthoDB" id="294295at2759"/>